<dbReference type="PANTHER" id="PTHR46558:SF4">
    <property type="entry name" value="DNA-BIDING PHAGE PROTEIN"/>
    <property type="match status" value="1"/>
</dbReference>
<evidence type="ECO:0000256" key="1">
    <source>
        <dbReference type="ARBA" id="ARBA00023125"/>
    </source>
</evidence>
<dbReference type="PROSITE" id="PS50943">
    <property type="entry name" value="HTH_CROC1"/>
    <property type="match status" value="1"/>
</dbReference>
<organism evidence="3 4">
    <name type="scientific">Escherichia coli</name>
    <dbReference type="NCBI Taxonomy" id="562"/>
    <lineage>
        <taxon>Bacteria</taxon>
        <taxon>Pseudomonadati</taxon>
        <taxon>Pseudomonadota</taxon>
        <taxon>Gammaproteobacteria</taxon>
        <taxon>Enterobacterales</taxon>
        <taxon>Enterobacteriaceae</taxon>
        <taxon>Escherichia</taxon>
    </lineage>
</organism>
<dbReference type="EMBL" id="UFZQ01000001">
    <property type="protein sequence ID" value="STE84226.1"/>
    <property type="molecule type" value="Genomic_DNA"/>
</dbReference>
<keyword evidence="1" id="KW-0238">DNA-binding</keyword>
<evidence type="ECO:0000313" key="3">
    <source>
        <dbReference type="EMBL" id="STE84226.1"/>
    </source>
</evidence>
<reference evidence="3 4" key="1">
    <citation type="submission" date="2018-06" db="EMBL/GenBank/DDBJ databases">
        <authorList>
            <consortium name="Pathogen Informatics"/>
            <person name="Doyle S."/>
        </authorList>
    </citation>
    <scope>NUCLEOTIDE SEQUENCE [LARGE SCALE GENOMIC DNA]</scope>
    <source>
        <strain evidence="3 4">NCTC10418</strain>
    </source>
</reference>
<dbReference type="GO" id="GO:0003677">
    <property type="term" value="F:DNA binding"/>
    <property type="evidence" value="ECO:0007669"/>
    <property type="project" value="UniProtKB-KW"/>
</dbReference>
<proteinExistence type="predicted"/>
<dbReference type="AlphaFoldDB" id="A0A376KQ09"/>
<evidence type="ECO:0000259" key="2">
    <source>
        <dbReference type="PROSITE" id="PS50943"/>
    </source>
</evidence>
<dbReference type="PANTHER" id="PTHR46558">
    <property type="entry name" value="TRACRIPTIONAL REGULATORY PROTEIN-RELATED-RELATED"/>
    <property type="match status" value="1"/>
</dbReference>
<dbReference type="Pfam" id="PF01381">
    <property type="entry name" value="HTH_3"/>
    <property type="match status" value="1"/>
</dbReference>
<dbReference type="SUPFAM" id="SSF47413">
    <property type="entry name" value="lambda repressor-like DNA-binding domains"/>
    <property type="match status" value="1"/>
</dbReference>
<feature type="domain" description="HTH cro/C1-type" evidence="2">
    <location>
        <begin position="19"/>
        <end position="73"/>
    </location>
</feature>
<gene>
    <name evidence="3" type="ORF">NCTC10418_01908</name>
</gene>
<dbReference type="GO" id="GO:0051301">
    <property type="term" value="P:cell division"/>
    <property type="evidence" value="ECO:0007669"/>
    <property type="project" value="UniProtKB-KW"/>
</dbReference>
<evidence type="ECO:0000313" key="4">
    <source>
        <dbReference type="Proteomes" id="UP000255460"/>
    </source>
</evidence>
<dbReference type="Proteomes" id="UP000255460">
    <property type="component" value="Unassembled WGS sequence"/>
</dbReference>
<accession>A0A376KQ09</accession>
<name>A0A376KQ09_ECOLX</name>
<dbReference type="Gene3D" id="1.10.260.40">
    <property type="entry name" value="lambda repressor-like DNA-binding domains"/>
    <property type="match status" value="1"/>
</dbReference>
<keyword evidence="3" id="KW-0131">Cell cycle</keyword>
<dbReference type="InterPro" id="IPR001387">
    <property type="entry name" value="Cro/C1-type_HTH"/>
</dbReference>
<sequence>MNTKLKLCQSSPLSMGHRILSRRKELGLSQLKLAQAMGVSMAAVSLWEKGKTSITSDKLLKLSELLQCDVQWLLNGNTEKSKYTLTRENGETLFDSMSNKLIRGIIESIDPTIIEDTSYLFEIFANLPTKERVKVLDFAKNLLEEHSKNILLITQKLNQKD</sequence>
<dbReference type="CDD" id="cd00093">
    <property type="entry name" value="HTH_XRE"/>
    <property type="match status" value="1"/>
</dbReference>
<dbReference type="InterPro" id="IPR010982">
    <property type="entry name" value="Lambda_DNA-bd_dom_sf"/>
</dbReference>
<dbReference type="SMART" id="SM00530">
    <property type="entry name" value="HTH_XRE"/>
    <property type="match status" value="1"/>
</dbReference>
<protein>
    <submittedName>
        <fullName evidence="3">Putative transcriptional repressor of cell division inhibition protein</fullName>
    </submittedName>
</protein>
<keyword evidence="3" id="KW-0132">Cell division</keyword>